<dbReference type="RefSeq" id="WP_125943473.1">
    <property type="nucleotide sequence ID" value="NZ_PXZH01000003.1"/>
</dbReference>
<dbReference type="InterPro" id="IPR030992">
    <property type="entry name" value="PduM"/>
</dbReference>
<dbReference type="GO" id="GO:0005198">
    <property type="term" value="F:structural molecule activity"/>
    <property type="evidence" value="ECO:0007669"/>
    <property type="project" value="InterPro"/>
</dbReference>
<comment type="caution">
    <text evidence="1">The sequence shown here is derived from an EMBL/GenBank/DDBJ whole genome shotgun (WGS) entry which is preliminary data.</text>
</comment>
<gene>
    <name evidence="1" type="primary">pduM</name>
    <name evidence="1" type="ORF">C7P63_07075</name>
</gene>
<dbReference type="Proteomes" id="UP000277864">
    <property type="component" value="Unassembled WGS sequence"/>
</dbReference>
<dbReference type="AlphaFoldDB" id="A0A3R9YDY8"/>
<dbReference type="NCBIfam" id="TIGR04493">
    <property type="entry name" value="microcomp_PduM"/>
    <property type="match status" value="1"/>
</dbReference>
<name>A0A3R9YDY8_9ENTE</name>
<organism evidence="1 2">
    <name type="scientific">Vagococcus humatus</name>
    <dbReference type="NCBI Taxonomy" id="1889241"/>
    <lineage>
        <taxon>Bacteria</taxon>
        <taxon>Bacillati</taxon>
        <taxon>Bacillota</taxon>
        <taxon>Bacilli</taxon>
        <taxon>Lactobacillales</taxon>
        <taxon>Enterococcaceae</taxon>
        <taxon>Vagococcus</taxon>
    </lineage>
</organism>
<protein>
    <submittedName>
        <fullName evidence="1">Microcompartment protein PduM</fullName>
    </submittedName>
</protein>
<keyword evidence="2" id="KW-1185">Reference proteome</keyword>
<evidence type="ECO:0000313" key="2">
    <source>
        <dbReference type="Proteomes" id="UP000277864"/>
    </source>
</evidence>
<evidence type="ECO:0000313" key="1">
    <source>
        <dbReference type="EMBL" id="RST89046.1"/>
    </source>
</evidence>
<reference evidence="1 2" key="1">
    <citation type="submission" date="2018-03" db="EMBL/GenBank/DDBJ databases">
        <authorList>
            <person name="Gulvik C.A."/>
        </authorList>
    </citation>
    <scope>NUCLEOTIDE SEQUENCE [LARGE SCALE GENOMIC DNA]</scope>
    <source>
        <strain evidence="1 2">JCM 31581</strain>
    </source>
</reference>
<dbReference type="OrthoDB" id="1629168at2"/>
<dbReference type="Pfam" id="PF15953">
    <property type="entry name" value="PDU_like"/>
    <property type="match status" value="1"/>
</dbReference>
<accession>A0A3R9YDY8</accession>
<proteinExistence type="predicted"/>
<sequence length="174" mass="20352">MNDEEINRLVQMIASKLTSRKDQHLTVNHQEQFELVAAPSKSLFLNYDHVSVKNIQVSLIKDLYEFRTTNPWVEWLLTGLSYQVSIELDINQAVMPFIPWKMLTRWPVTFKHGGNKIYGCESLHLKREDIWDIPDQSILIKTNQQKLTSEAQELAVKKDLQLIERVDQSCIWGE</sequence>
<dbReference type="EMBL" id="PXZH01000003">
    <property type="protein sequence ID" value="RST89046.1"/>
    <property type="molecule type" value="Genomic_DNA"/>
</dbReference>